<gene>
    <name evidence="4" type="primary">LOC100375689</name>
</gene>
<keyword evidence="3" id="KW-1185">Reference proteome</keyword>
<name>A0ABM0MQB2_SACKO</name>
<feature type="compositionally biased region" description="Low complexity" evidence="2">
    <location>
        <begin position="305"/>
        <end position="317"/>
    </location>
</feature>
<dbReference type="InterPro" id="IPR029058">
    <property type="entry name" value="AB_hydrolase_fold"/>
</dbReference>
<evidence type="ECO:0000313" key="4">
    <source>
        <dbReference type="RefSeq" id="XP_006822203.1"/>
    </source>
</evidence>
<comment type="similarity">
    <text evidence="1">Belongs to the NDRG family.</text>
</comment>
<evidence type="ECO:0000313" key="3">
    <source>
        <dbReference type="Proteomes" id="UP000694865"/>
    </source>
</evidence>
<sequence length="330" mass="36692">MEQLNDVELNDVQVSDVQARSIEKMSEQPLLANTSGSLPGLKEEDVETSFGAVHVATHGNRSKPAILTFHDIGLNHVSQFQGFFSYIDMEPLLKHFCVYHVNAPGQELGGNTRPATSVYPTMDEISETLLDVMNHFGLKRFIGFGVGAGANIIARFALNFPEKVDALFFINCISTQAGWMEWGYQKVSSFHLRGNRVTKFTEDYLLWHHFGKKTLEVNHDLVHVYKESMLKNINPVNLASFIETYIKRTDLGIKREMDPEKKKITPQFKCPVMVISGASSPHINETIVVPSLSLTSLTKNRSRASSVTSAGSAASSSQDTIESLKEQPVC</sequence>
<proteinExistence type="inferred from homology"/>
<dbReference type="InterPro" id="IPR004142">
    <property type="entry name" value="NDRG"/>
</dbReference>
<dbReference type="Pfam" id="PF03096">
    <property type="entry name" value="Ndr"/>
    <property type="match status" value="1"/>
</dbReference>
<dbReference type="PANTHER" id="PTHR11034">
    <property type="entry name" value="N-MYC DOWNSTREAM REGULATED"/>
    <property type="match status" value="1"/>
</dbReference>
<organism evidence="3 4">
    <name type="scientific">Saccoglossus kowalevskii</name>
    <name type="common">Acorn worm</name>
    <dbReference type="NCBI Taxonomy" id="10224"/>
    <lineage>
        <taxon>Eukaryota</taxon>
        <taxon>Metazoa</taxon>
        <taxon>Hemichordata</taxon>
        <taxon>Enteropneusta</taxon>
        <taxon>Harrimaniidae</taxon>
        <taxon>Saccoglossus</taxon>
    </lineage>
</organism>
<dbReference type="SUPFAM" id="SSF53474">
    <property type="entry name" value="alpha/beta-Hydrolases"/>
    <property type="match status" value="1"/>
</dbReference>
<dbReference type="RefSeq" id="XP_006822203.1">
    <property type="nucleotide sequence ID" value="XM_006822140.1"/>
</dbReference>
<feature type="region of interest" description="Disordered" evidence="2">
    <location>
        <begin position="305"/>
        <end position="330"/>
    </location>
</feature>
<dbReference type="Proteomes" id="UP000694865">
    <property type="component" value="Unplaced"/>
</dbReference>
<evidence type="ECO:0000256" key="1">
    <source>
        <dbReference type="ARBA" id="ARBA00005598"/>
    </source>
</evidence>
<protein>
    <submittedName>
        <fullName evidence="4">Protein NDRG3-like</fullName>
    </submittedName>
</protein>
<dbReference type="GeneID" id="100375689"/>
<reference evidence="4" key="1">
    <citation type="submission" date="2025-08" db="UniProtKB">
        <authorList>
            <consortium name="RefSeq"/>
        </authorList>
    </citation>
    <scope>IDENTIFICATION</scope>
    <source>
        <tissue evidence="4">Testes</tissue>
    </source>
</reference>
<evidence type="ECO:0000256" key="2">
    <source>
        <dbReference type="SAM" id="MobiDB-lite"/>
    </source>
</evidence>
<dbReference type="Gene3D" id="3.40.50.1820">
    <property type="entry name" value="alpha/beta hydrolase"/>
    <property type="match status" value="1"/>
</dbReference>
<accession>A0ABM0MQB2</accession>